<evidence type="ECO:0000313" key="3">
    <source>
        <dbReference type="EMBL" id="GES01742.1"/>
    </source>
</evidence>
<protein>
    <recommendedName>
        <fullName evidence="2">Low molecular weight protein antigen 6 PH domain-containing protein</fullName>
    </recommendedName>
</protein>
<proteinExistence type="predicted"/>
<keyword evidence="1" id="KW-1133">Transmembrane helix</keyword>
<keyword evidence="4" id="KW-1185">Reference proteome</keyword>
<organism evidence="3 4">
    <name type="scientific">Acrocarpospora corrugata</name>
    <dbReference type="NCBI Taxonomy" id="35763"/>
    <lineage>
        <taxon>Bacteria</taxon>
        <taxon>Bacillati</taxon>
        <taxon>Actinomycetota</taxon>
        <taxon>Actinomycetes</taxon>
        <taxon>Streptosporangiales</taxon>
        <taxon>Streptosporangiaceae</taxon>
        <taxon>Acrocarpospora</taxon>
    </lineage>
</organism>
<evidence type="ECO:0000256" key="1">
    <source>
        <dbReference type="SAM" id="Phobius"/>
    </source>
</evidence>
<dbReference type="Pfam" id="PF10756">
    <property type="entry name" value="bPH_6"/>
    <property type="match status" value="1"/>
</dbReference>
<dbReference type="Proteomes" id="UP000334990">
    <property type="component" value="Unassembled WGS sequence"/>
</dbReference>
<gene>
    <name evidence="3" type="ORF">Acor_38060</name>
</gene>
<reference evidence="3 4" key="1">
    <citation type="submission" date="2019-10" db="EMBL/GenBank/DDBJ databases">
        <title>Whole genome shotgun sequence of Acrocarpospora corrugata NBRC 13972.</title>
        <authorList>
            <person name="Ichikawa N."/>
            <person name="Kimura A."/>
            <person name="Kitahashi Y."/>
            <person name="Komaki H."/>
            <person name="Oguchi A."/>
        </authorList>
    </citation>
    <scope>NUCLEOTIDE SEQUENCE [LARGE SCALE GENOMIC DNA]</scope>
    <source>
        <strain evidence="3 4">NBRC 13972</strain>
    </source>
</reference>
<feature type="transmembrane region" description="Helical" evidence="1">
    <location>
        <begin position="37"/>
        <end position="57"/>
    </location>
</feature>
<feature type="domain" description="Low molecular weight protein antigen 6 PH" evidence="2">
    <location>
        <begin position="59"/>
        <end position="125"/>
    </location>
</feature>
<dbReference type="AlphaFoldDB" id="A0A5M3W146"/>
<dbReference type="RefSeq" id="WP_155338008.1">
    <property type="nucleotide sequence ID" value="NZ_BAAABN010000074.1"/>
</dbReference>
<comment type="caution">
    <text evidence="3">The sequence shown here is derived from an EMBL/GenBank/DDBJ whole genome shotgun (WGS) entry which is preliminary data.</text>
</comment>
<keyword evidence="1" id="KW-0472">Membrane</keyword>
<name>A0A5M3W146_9ACTN</name>
<accession>A0A5M3W146</accession>
<dbReference type="OrthoDB" id="3213712at2"/>
<feature type="transmembrane region" description="Helical" evidence="1">
    <location>
        <begin position="12"/>
        <end position="31"/>
    </location>
</feature>
<keyword evidence="1" id="KW-0812">Transmembrane</keyword>
<sequence>MVDLPSREWRVAPSIIVLKAAGALLLAALAVTADGRGLFLAGIAALGFAGLAVRDLLARVRLTAGPAGITVISGFSGRHHIPWPQLEHIRVDSRSRYGTRMELLELDTGDNVHLFSKFDLGEPVVPVAEVLMRMRP</sequence>
<evidence type="ECO:0000313" key="4">
    <source>
        <dbReference type="Proteomes" id="UP000334990"/>
    </source>
</evidence>
<dbReference type="InterPro" id="IPR019692">
    <property type="entry name" value="CFP-6_PH"/>
</dbReference>
<evidence type="ECO:0000259" key="2">
    <source>
        <dbReference type="Pfam" id="PF10756"/>
    </source>
</evidence>
<dbReference type="EMBL" id="BLAD01000052">
    <property type="protein sequence ID" value="GES01742.1"/>
    <property type="molecule type" value="Genomic_DNA"/>
</dbReference>